<keyword evidence="4" id="KW-0547">Nucleotide-binding</keyword>
<protein>
    <recommendedName>
        <fullName evidence="2">phosphoglycerate kinase</fullName>
        <ecNumber evidence="2">2.7.2.3</ecNumber>
    </recommendedName>
</protein>
<evidence type="ECO:0000256" key="5">
    <source>
        <dbReference type="ARBA" id="ARBA00022777"/>
    </source>
</evidence>
<evidence type="ECO:0000256" key="3">
    <source>
        <dbReference type="ARBA" id="ARBA00022679"/>
    </source>
</evidence>
<dbReference type="InterPro" id="IPR036043">
    <property type="entry name" value="Phosphoglycerate_kinase_sf"/>
</dbReference>
<keyword evidence="3 7" id="KW-0808">Transferase</keyword>
<dbReference type="InterPro" id="IPR001576">
    <property type="entry name" value="Phosphoglycerate_kinase"/>
</dbReference>
<dbReference type="SUPFAM" id="SSF53748">
    <property type="entry name" value="Phosphoglycerate kinase"/>
    <property type="match status" value="1"/>
</dbReference>
<dbReference type="GO" id="GO:0004618">
    <property type="term" value="F:phosphoglycerate kinase activity"/>
    <property type="evidence" value="ECO:0007669"/>
    <property type="project" value="UniProtKB-EC"/>
</dbReference>
<dbReference type="GO" id="GO:0006094">
    <property type="term" value="P:gluconeogenesis"/>
    <property type="evidence" value="ECO:0007669"/>
    <property type="project" value="TreeGrafter"/>
</dbReference>
<keyword evidence="5 7" id="KW-0418">Kinase</keyword>
<evidence type="ECO:0000256" key="1">
    <source>
        <dbReference type="ARBA" id="ARBA00000642"/>
    </source>
</evidence>
<dbReference type="AlphaFoldDB" id="A0A098ECP1"/>
<dbReference type="InterPro" id="IPR015824">
    <property type="entry name" value="Phosphoglycerate_kinase_N"/>
</dbReference>
<dbReference type="PANTHER" id="PTHR11406:SF23">
    <property type="entry name" value="PHOSPHOGLYCERATE KINASE 1, CHLOROPLASTIC-RELATED"/>
    <property type="match status" value="1"/>
</dbReference>
<comment type="catalytic activity">
    <reaction evidence="1">
        <text>(2R)-3-phosphoglycerate + ATP = (2R)-3-phospho-glyceroyl phosphate + ADP</text>
        <dbReference type="Rhea" id="RHEA:14801"/>
        <dbReference type="ChEBI" id="CHEBI:30616"/>
        <dbReference type="ChEBI" id="CHEBI:57604"/>
        <dbReference type="ChEBI" id="CHEBI:58272"/>
        <dbReference type="ChEBI" id="CHEBI:456216"/>
        <dbReference type="EC" id="2.7.2.3"/>
    </reaction>
</comment>
<proteinExistence type="predicted"/>
<dbReference type="Gene3D" id="3.40.50.1260">
    <property type="entry name" value="Phosphoglycerate kinase, N-terminal domain"/>
    <property type="match status" value="1"/>
</dbReference>
<organism evidence="7">
    <name type="scientific">groundwater metagenome</name>
    <dbReference type="NCBI Taxonomy" id="717931"/>
    <lineage>
        <taxon>unclassified sequences</taxon>
        <taxon>metagenomes</taxon>
        <taxon>ecological metagenomes</taxon>
    </lineage>
</organism>
<dbReference type="Pfam" id="PF00162">
    <property type="entry name" value="PGK"/>
    <property type="match status" value="1"/>
</dbReference>
<dbReference type="EMBL" id="CCXY01000292">
    <property type="protein sequence ID" value="CEG13289.1"/>
    <property type="molecule type" value="Genomic_DNA"/>
</dbReference>
<accession>A0A098ECP1</accession>
<dbReference type="GO" id="GO:0005829">
    <property type="term" value="C:cytosol"/>
    <property type="evidence" value="ECO:0007669"/>
    <property type="project" value="TreeGrafter"/>
</dbReference>
<dbReference type="EC" id="2.7.2.3" evidence="2"/>
<reference evidence="7" key="1">
    <citation type="submission" date="2014-09" db="EMBL/GenBank/DDBJ databases">
        <authorList>
            <person name="Probst J Alexander"/>
        </authorList>
    </citation>
    <scope>NUCLEOTIDE SEQUENCE</scope>
</reference>
<dbReference type="PRINTS" id="PR00477">
    <property type="entry name" value="PHGLYCKINASE"/>
</dbReference>
<dbReference type="GO" id="GO:0043531">
    <property type="term" value="F:ADP binding"/>
    <property type="evidence" value="ECO:0007669"/>
    <property type="project" value="TreeGrafter"/>
</dbReference>
<evidence type="ECO:0000256" key="2">
    <source>
        <dbReference type="ARBA" id="ARBA00013061"/>
    </source>
</evidence>
<name>A0A098ECP1_9ZZZZ</name>
<keyword evidence="6" id="KW-0067">ATP-binding</keyword>
<dbReference type="GO" id="GO:0005524">
    <property type="term" value="F:ATP binding"/>
    <property type="evidence" value="ECO:0007669"/>
    <property type="project" value="UniProtKB-KW"/>
</dbReference>
<evidence type="ECO:0000256" key="4">
    <source>
        <dbReference type="ARBA" id="ARBA00022741"/>
    </source>
</evidence>
<sequence>MAYKKIIANSGTIFAHATMGKIEDEKFKKGTDEIIKAVGDSSAFTVIGGGHTIGAAANLDVERKIGHICTGGGAAVLYIAGEKLPAIEALRGAWNVKKS</sequence>
<evidence type="ECO:0000313" key="7">
    <source>
        <dbReference type="EMBL" id="CEG13289.1"/>
    </source>
</evidence>
<gene>
    <name evidence="7" type="ORF">MSIBF_A3610004</name>
</gene>
<dbReference type="PANTHER" id="PTHR11406">
    <property type="entry name" value="PHOSPHOGLYCERATE KINASE"/>
    <property type="match status" value="1"/>
</dbReference>
<dbReference type="GO" id="GO:0006096">
    <property type="term" value="P:glycolytic process"/>
    <property type="evidence" value="ECO:0007669"/>
    <property type="project" value="InterPro"/>
</dbReference>
<evidence type="ECO:0000256" key="6">
    <source>
        <dbReference type="ARBA" id="ARBA00022840"/>
    </source>
</evidence>